<evidence type="ECO:0000256" key="1">
    <source>
        <dbReference type="SAM" id="MobiDB-lite"/>
    </source>
</evidence>
<dbReference type="PANTHER" id="PTHR11014">
    <property type="entry name" value="PEPTIDASE M20 FAMILY MEMBER"/>
    <property type="match status" value="1"/>
</dbReference>
<dbReference type="PANTHER" id="PTHR11014:SF63">
    <property type="entry name" value="METALLOPEPTIDASE, PUTATIVE (AFU_ORTHOLOGUE AFUA_6G09600)-RELATED"/>
    <property type="match status" value="1"/>
</dbReference>
<feature type="domain" description="Peptidase M20 dimerisation" evidence="2">
    <location>
        <begin position="214"/>
        <end position="305"/>
    </location>
</feature>
<comment type="caution">
    <text evidence="3">The sequence shown here is derived from an EMBL/GenBank/DDBJ whole genome shotgun (WGS) entry which is preliminary data.</text>
</comment>
<dbReference type="Gene3D" id="3.40.630.10">
    <property type="entry name" value="Zn peptidases"/>
    <property type="match status" value="1"/>
</dbReference>
<dbReference type="InterPro" id="IPR011650">
    <property type="entry name" value="Peptidase_M20_dimer"/>
</dbReference>
<proteinExistence type="predicted"/>
<feature type="region of interest" description="Disordered" evidence="1">
    <location>
        <begin position="1"/>
        <end position="21"/>
    </location>
</feature>
<evidence type="ECO:0000313" key="4">
    <source>
        <dbReference type="Proteomes" id="UP000642819"/>
    </source>
</evidence>
<dbReference type="SUPFAM" id="SSF55031">
    <property type="entry name" value="Bacterial exopeptidase dimerisation domain"/>
    <property type="match status" value="1"/>
</dbReference>
<accession>A0ABQ3GAZ5</accession>
<name>A0ABQ3GAZ5_9MICC</name>
<keyword evidence="4" id="KW-1185">Reference proteome</keyword>
<gene>
    <name evidence="3" type="ORF">GCM10008096_03020</name>
</gene>
<dbReference type="CDD" id="cd03886">
    <property type="entry name" value="M20_Acy1"/>
    <property type="match status" value="1"/>
</dbReference>
<protein>
    <submittedName>
        <fullName evidence="3">Amidohydrolase</fullName>
    </submittedName>
</protein>
<dbReference type="NCBIfam" id="TIGR01891">
    <property type="entry name" value="amidohydrolases"/>
    <property type="match status" value="1"/>
</dbReference>
<dbReference type="InterPro" id="IPR002933">
    <property type="entry name" value="Peptidase_M20"/>
</dbReference>
<dbReference type="RefSeq" id="WP_189348328.1">
    <property type="nucleotide sequence ID" value="NZ_BMXK01000001.1"/>
</dbReference>
<dbReference type="InterPro" id="IPR036264">
    <property type="entry name" value="Bact_exopeptidase_dim_dom"/>
</dbReference>
<dbReference type="Proteomes" id="UP000642819">
    <property type="component" value="Unassembled WGS sequence"/>
</dbReference>
<dbReference type="Pfam" id="PF01546">
    <property type="entry name" value="Peptidase_M20"/>
    <property type="match status" value="1"/>
</dbReference>
<dbReference type="PIRSF" id="PIRSF005962">
    <property type="entry name" value="Pept_M20D_amidohydro"/>
    <property type="match status" value="1"/>
</dbReference>
<evidence type="ECO:0000259" key="2">
    <source>
        <dbReference type="Pfam" id="PF07687"/>
    </source>
</evidence>
<reference evidence="4" key="1">
    <citation type="journal article" date="2019" name="Int. J. Syst. Evol. Microbiol.">
        <title>The Global Catalogue of Microorganisms (GCM) 10K type strain sequencing project: providing services to taxonomists for standard genome sequencing and annotation.</title>
        <authorList>
            <consortium name="The Broad Institute Genomics Platform"/>
            <consortium name="The Broad Institute Genome Sequencing Center for Infectious Disease"/>
            <person name="Wu L."/>
            <person name="Ma J."/>
        </authorList>
    </citation>
    <scope>NUCLEOTIDE SEQUENCE [LARGE SCALE GENOMIC DNA]</scope>
    <source>
        <strain evidence="4">KCTC 19466</strain>
    </source>
</reference>
<dbReference type="Gene3D" id="3.30.70.360">
    <property type="match status" value="1"/>
</dbReference>
<sequence>MSQTATVPQHPARTASGRTPEPSALLAEARALAGDLTELRHALHREPELGLDLPRTQRKVLDALGGLGFELATGTETTSVTAVLRGTGAGPRRTVLLRADMDALPVQEETGLDYASRIDGAMHACGHDLHTAMLLGAARLLAGRRADLSGDVVLMFQPGEEGHDGAGVMIREGVLGAAGRRPDAAFAMHVVTGMLPGGMTASRPGPVMSASDNLEVTLHGTGGHGSAPHAALDPVPAAAETVTALQNMVTRRFDVFDPVVLTVGVLQAGTRPNVIPETARIEATVRSFSAVARERLSRETVRVVEGVAAAHGLEAEAVYRQQYPATVNDPGCEAAARESVGAVLGEGRHVELPRPVPGSEDFSRVLAEVPGAYLFLSACPAGADPQAVAANHSARAVFSDDVLPDGAALYAQLALDAIARGGV</sequence>
<organism evidence="3 4">
    <name type="scientific">Zhihengliuella salsuginis</name>
    <dbReference type="NCBI Taxonomy" id="578222"/>
    <lineage>
        <taxon>Bacteria</taxon>
        <taxon>Bacillati</taxon>
        <taxon>Actinomycetota</taxon>
        <taxon>Actinomycetes</taxon>
        <taxon>Micrococcales</taxon>
        <taxon>Micrococcaceae</taxon>
        <taxon>Zhihengliuella</taxon>
    </lineage>
</organism>
<dbReference type="InterPro" id="IPR017439">
    <property type="entry name" value="Amidohydrolase"/>
</dbReference>
<dbReference type="EMBL" id="BMXK01000001">
    <property type="protein sequence ID" value="GHD00120.1"/>
    <property type="molecule type" value="Genomic_DNA"/>
</dbReference>
<evidence type="ECO:0000313" key="3">
    <source>
        <dbReference type="EMBL" id="GHD00120.1"/>
    </source>
</evidence>
<dbReference type="SUPFAM" id="SSF53187">
    <property type="entry name" value="Zn-dependent exopeptidases"/>
    <property type="match status" value="1"/>
</dbReference>
<dbReference type="Pfam" id="PF07687">
    <property type="entry name" value="M20_dimer"/>
    <property type="match status" value="1"/>
</dbReference>